<dbReference type="GO" id="GO:0004540">
    <property type="term" value="F:RNA nuclease activity"/>
    <property type="evidence" value="ECO:0007669"/>
    <property type="project" value="InterPro"/>
</dbReference>
<evidence type="ECO:0000259" key="6">
    <source>
        <dbReference type="Pfam" id="PF01850"/>
    </source>
</evidence>
<dbReference type="InterPro" id="IPR029060">
    <property type="entry name" value="PIN-like_dom_sf"/>
</dbReference>
<reference evidence="7 8" key="2">
    <citation type="submission" date="2018-06" db="EMBL/GenBank/DDBJ databases">
        <title>Metagenomic assembly of (sub)arctic Cyanobacteria and their associated microbiome from non-axenic cultures.</title>
        <authorList>
            <person name="Baurain D."/>
        </authorList>
    </citation>
    <scope>NUCLEOTIDE SEQUENCE [LARGE SCALE GENOMIC DNA]</scope>
    <source>
        <strain evidence="7">ULC027bin1</strain>
    </source>
</reference>
<dbReference type="HAMAP" id="MF_00265">
    <property type="entry name" value="VapC_Nob1"/>
    <property type="match status" value="1"/>
</dbReference>
<reference evidence="8" key="1">
    <citation type="submission" date="2018-04" db="EMBL/GenBank/DDBJ databases">
        <authorList>
            <person name="Cornet L."/>
        </authorList>
    </citation>
    <scope>NUCLEOTIDE SEQUENCE [LARGE SCALE GENOMIC DNA]</scope>
</reference>
<sequence length="142" mass="15458">MYLDANIWIYALEPISDYSQPLATLFEADDAGSLTLVTSELSLAEILVRPIKKANIFEQETYAKAITSTDSLIVVPVNRSILIEAAATRANTKLKLPDAIHAASAIATGCTTFLTNDKQFRTVEDLHTLLISQVLTASDSDE</sequence>
<comment type="cofactor">
    <cofactor evidence="5">
        <name>Mg(2+)</name>
        <dbReference type="ChEBI" id="CHEBI:18420"/>
    </cofactor>
</comment>
<dbReference type="GO" id="GO:0000287">
    <property type="term" value="F:magnesium ion binding"/>
    <property type="evidence" value="ECO:0007669"/>
    <property type="project" value="UniProtKB-UniRule"/>
</dbReference>
<evidence type="ECO:0000256" key="2">
    <source>
        <dbReference type="ARBA" id="ARBA00022722"/>
    </source>
</evidence>
<keyword evidence="4 5" id="KW-0378">Hydrolase</keyword>
<evidence type="ECO:0000256" key="3">
    <source>
        <dbReference type="ARBA" id="ARBA00022723"/>
    </source>
</evidence>
<comment type="similarity">
    <text evidence="5">Belongs to the PINc/VapC protein family.</text>
</comment>
<keyword evidence="1 5" id="KW-1277">Toxin-antitoxin system</keyword>
<feature type="binding site" evidence="5">
    <location>
        <position position="98"/>
    </location>
    <ligand>
        <name>Mg(2+)</name>
        <dbReference type="ChEBI" id="CHEBI:18420"/>
    </ligand>
</feature>
<dbReference type="EMBL" id="QBMP01000284">
    <property type="protein sequence ID" value="PZO47147.1"/>
    <property type="molecule type" value="Genomic_DNA"/>
</dbReference>
<name>A0A2W4WVK6_9CYAN</name>
<dbReference type="Gene3D" id="3.40.50.1010">
    <property type="entry name" value="5'-nuclease"/>
    <property type="match status" value="1"/>
</dbReference>
<keyword evidence="5" id="KW-0460">Magnesium</keyword>
<evidence type="ECO:0000256" key="5">
    <source>
        <dbReference type="HAMAP-Rule" id="MF_00265"/>
    </source>
</evidence>
<dbReference type="GO" id="GO:0090729">
    <property type="term" value="F:toxin activity"/>
    <property type="evidence" value="ECO:0007669"/>
    <property type="project" value="UniProtKB-KW"/>
</dbReference>
<comment type="function">
    <text evidence="5">Toxic component of a toxin-antitoxin (TA) system. An RNase.</text>
</comment>
<dbReference type="Proteomes" id="UP000249794">
    <property type="component" value="Unassembled WGS sequence"/>
</dbReference>
<dbReference type="InterPro" id="IPR022907">
    <property type="entry name" value="VapC_family"/>
</dbReference>
<gene>
    <name evidence="5" type="primary">vapC</name>
    <name evidence="7" type="ORF">DCF15_19425</name>
</gene>
<comment type="caution">
    <text evidence="7">The sequence shown here is derived from an EMBL/GenBank/DDBJ whole genome shotgun (WGS) entry which is preliminary data.</text>
</comment>
<proteinExistence type="inferred from homology"/>
<evidence type="ECO:0000256" key="1">
    <source>
        <dbReference type="ARBA" id="ARBA00022649"/>
    </source>
</evidence>
<evidence type="ECO:0000256" key="4">
    <source>
        <dbReference type="ARBA" id="ARBA00022801"/>
    </source>
</evidence>
<keyword evidence="3 5" id="KW-0479">Metal-binding</keyword>
<feature type="binding site" evidence="5">
    <location>
        <position position="4"/>
    </location>
    <ligand>
        <name>Mg(2+)</name>
        <dbReference type="ChEBI" id="CHEBI:18420"/>
    </ligand>
</feature>
<dbReference type="Pfam" id="PF01850">
    <property type="entry name" value="PIN"/>
    <property type="match status" value="1"/>
</dbReference>
<keyword evidence="2 5" id="KW-0540">Nuclease</keyword>
<dbReference type="SUPFAM" id="SSF88723">
    <property type="entry name" value="PIN domain-like"/>
    <property type="match status" value="1"/>
</dbReference>
<evidence type="ECO:0000313" key="7">
    <source>
        <dbReference type="EMBL" id="PZO47147.1"/>
    </source>
</evidence>
<protein>
    <recommendedName>
        <fullName evidence="5">Ribonuclease VapC</fullName>
        <shortName evidence="5">RNase VapC</shortName>
        <ecNumber evidence="5">3.1.-.-</ecNumber>
    </recommendedName>
    <alternativeName>
        <fullName evidence="5">Toxin VapC</fullName>
    </alternativeName>
</protein>
<dbReference type="InterPro" id="IPR002716">
    <property type="entry name" value="PIN_dom"/>
</dbReference>
<feature type="domain" description="PIN" evidence="6">
    <location>
        <begin position="1"/>
        <end position="124"/>
    </location>
</feature>
<organism evidence="7 8">
    <name type="scientific">Phormidesmis priestleyi</name>
    <dbReference type="NCBI Taxonomy" id="268141"/>
    <lineage>
        <taxon>Bacteria</taxon>
        <taxon>Bacillati</taxon>
        <taxon>Cyanobacteriota</taxon>
        <taxon>Cyanophyceae</taxon>
        <taxon>Leptolyngbyales</taxon>
        <taxon>Leptolyngbyaceae</taxon>
        <taxon>Phormidesmis</taxon>
    </lineage>
</organism>
<keyword evidence="5" id="KW-0800">Toxin</keyword>
<dbReference type="EC" id="3.1.-.-" evidence="5"/>
<dbReference type="AlphaFoldDB" id="A0A2W4WVK6"/>
<dbReference type="GO" id="GO:0016787">
    <property type="term" value="F:hydrolase activity"/>
    <property type="evidence" value="ECO:0007669"/>
    <property type="project" value="UniProtKB-KW"/>
</dbReference>
<accession>A0A2W4WVK6</accession>
<evidence type="ECO:0000313" key="8">
    <source>
        <dbReference type="Proteomes" id="UP000249794"/>
    </source>
</evidence>